<dbReference type="SUPFAM" id="SSF56726">
    <property type="entry name" value="DNA topoisomerase IV, alpha subunit"/>
    <property type="match status" value="1"/>
</dbReference>
<dbReference type="Gene3D" id="1.10.10.10">
    <property type="entry name" value="Winged helix-like DNA-binding domain superfamily/Winged helix DNA-binding domain"/>
    <property type="match status" value="1"/>
</dbReference>
<dbReference type="CDD" id="cd00223">
    <property type="entry name" value="TOPRIM_TopoIIB_SPO"/>
    <property type="match status" value="1"/>
</dbReference>
<dbReference type="GO" id="GO:0000706">
    <property type="term" value="P:meiotic DNA double-strand break processing"/>
    <property type="evidence" value="ECO:0007669"/>
    <property type="project" value="TreeGrafter"/>
</dbReference>
<dbReference type="GO" id="GO:0046872">
    <property type="term" value="F:metal ion binding"/>
    <property type="evidence" value="ECO:0007669"/>
    <property type="project" value="UniProtKB-KW"/>
</dbReference>
<evidence type="ECO:0000256" key="5">
    <source>
        <dbReference type="ARBA" id="ARBA00022723"/>
    </source>
</evidence>
<keyword evidence="8 10" id="KW-0238">DNA-binding</keyword>
<evidence type="ECO:0000256" key="10">
    <source>
        <dbReference type="PROSITE-ProRule" id="PRU01385"/>
    </source>
</evidence>
<dbReference type="InterPro" id="IPR036388">
    <property type="entry name" value="WH-like_DNA-bd_sf"/>
</dbReference>
<dbReference type="EnsemblMetazoa" id="GBRI034623-RA">
    <property type="protein sequence ID" value="GBRI034623-PA"/>
    <property type="gene ID" value="GBRI034623"/>
</dbReference>
<comment type="cofactor">
    <cofactor evidence="2">
        <name>Mg(2+)</name>
        <dbReference type="ChEBI" id="CHEBI:18420"/>
    </cofactor>
</comment>
<evidence type="ECO:0000256" key="2">
    <source>
        <dbReference type="ARBA" id="ARBA00001946"/>
    </source>
</evidence>
<keyword evidence="14" id="KW-1185">Reference proteome</keyword>
<dbReference type="Pfam" id="PF04406">
    <property type="entry name" value="TP6A_N"/>
    <property type="match status" value="1"/>
</dbReference>
<protein>
    <recommendedName>
        <fullName evidence="4">DNA topoisomerase (ATP-hydrolyzing)</fullName>
        <ecNumber evidence="4">5.6.2.2</ecNumber>
    </recommendedName>
</protein>
<dbReference type="STRING" id="37001.A0A1A9WW38"/>
<evidence type="ECO:0000256" key="6">
    <source>
        <dbReference type="ARBA" id="ARBA00022842"/>
    </source>
</evidence>
<dbReference type="PANTHER" id="PTHR10848:SF0">
    <property type="entry name" value="MEIOTIC RECOMBINATION PROTEIN SPO11"/>
    <property type="match status" value="1"/>
</dbReference>
<dbReference type="GO" id="GO:0042138">
    <property type="term" value="P:meiotic DNA double-strand break formation"/>
    <property type="evidence" value="ECO:0007669"/>
    <property type="project" value="TreeGrafter"/>
</dbReference>
<evidence type="ECO:0000256" key="4">
    <source>
        <dbReference type="ARBA" id="ARBA00012895"/>
    </source>
</evidence>
<dbReference type="GO" id="GO:0000228">
    <property type="term" value="C:nuclear chromosome"/>
    <property type="evidence" value="ECO:0007669"/>
    <property type="project" value="TreeGrafter"/>
</dbReference>
<evidence type="ECO:0000313" key="14">
    <source>
        <dbReference type="Proteomes" id="UP000091820"/>
    </source>
</evidence>
<dbReference type="Proteomes" id="UP000091820">
    <property type="component" value="Unassembled WGS sequence"/>
</dbReference>
<feature type="domain" description="Topoisomerase 6 subunit A/Spo11 TOPRIM" evidence="12">
    <location>
        <begin position="175"/>
        <end position="332"/>
    </location>
</feature>
<proteinExistence type="inferred from homology"/>
<comment type="catalytic activity">
    <reaction evidence="1 10">
        <text>ATP-dependent breakage, passage and rejoining of double-stranded DNA.</text>
        <dbReference type="EC" id="5.6.2.2"/>
    </reaction>
</comment>
<organism evidence="13 14">
    <name type="scientific">Glossina brevipalpis</name>
    <dbReference type="NCBI Taxonomy" id="37001"/>
    <lineage>
        <taxon>Eukaryota</taxon>
        <taxon>Metazoa</taxon>
        <taxon>Ecdysozoa</taxon>
        <taxon>Arthropoda</taxon>
        <taxon>Hexapoda</taxon>
        <taxon>Insecta</taxon>
        <taxon>Pterygota</taxon>
        <taxon>Neoptera</taxon>
        <taxon>Endopterygota</taxon>
        <taxon>Diptera</taxon>
        <taxon>Brachycera</taxon>
        <taxon>Muscomorpha</taxon>
        <taxon>Hippoboscoidea</taxon>
        <taxon>Glossinidae</taxon>
        <taxon>Glossina</taxon>
    </lineage>
</organism>
<evidence type="ECO:0000313" key="13">
    <source>
        <dbReference type="EnsemblMetazoa" id="GBRI034623-PA"/>
    </source>
</evidence>
<reference evidence="14" key="1">
    <citation type="submission" date="2014-03" db="EMBL/GenBank/DDBJ databases">
        <authorList>
            <person name="Aksoy S."/>
            <person name="Warren W."/>
            <person name="Wilson R.K."/>
        </authorList>
    </citation>
    <scope>NUCLEOTIDE SEQUENCE [LARGE SCALE GENOMIC DNA]</scope>
    <source>
        <strain evidence="14">IAEA</strain>
    </source>
</reference>
<dbReference type="GO" id="GO:0007131">
    <property type="term" value="P:reciprocal meiotic recombination"/>
    <property type="evidence" value="ECO:0007669"/>
    <property type="project" value="TreeGrafter"/>
</dbReference>
<comment type="similarity">
    <text evidence="3 10">Belongs to the TOP6A family.</text>
</comment>
<feature type="domain" description="Spo11/DNA topoisomerase VI subunit A N-terminal" evidence="11">
    <location>
        <begin position="68"/>
        <end position="129"/>
    </location>
</feature>
<reference evidence="13" key="2">
    <citation type="submission" date="2020-05" db="UniProtKB">
        <authorList>
            <consortium name="EnsemblMetazoa"/>
        </authorList>
    </citation>
    <scope>IDENTIFICATION</scope>
    <source>
        <strain evidence="13">IAEA</strain>
    </source>
</reference>
<evidence type="ECO:0000256" key="3">
    <source>
        <dbReference type="ARBA" id="ARBA00006559"/>
    </source>
</evidence>
<keyword evidence="9 10" id="KW-0413">Isomerase</keyword>
<dbReference type="InterPro" id="IPR013049">
    <property type="entry name" value="Spo11/TopoVI_A_N"/>
</dbReference>
<dbReference type="AlphaFoldDB" id="A0A1A9WW38"/>
<name>A0A1A9WW38_9MUSC</name>
<sequence>MIINRLEKKIISILSDFLDYGGNTKICLKRNSSSINMFADAEVVLFGQQMLKNFEMRTISYRSLASRQRFTLLICILSEIHNLLLTQCYCTYRELYYRNSELANCQLKVQRAVNDVCYVLKTTFWNLGVFASSKGLMAGSLHIYMSNGDIINCKAPCFMPTNFTYIDHFETTASFILLVEKDTIFEKMLSFRIFSLIHENIILVTGRGYPDVASRWILQRLQREHGLSTYMLADADPCGIEIMLIYRYGSLAQASNALQLTCPRLKWLGIHPSDLKYLSIPTEPFILNDCRKLESLLRRKYIDSSVRQELYILKRDCRKAKLDNMMFLCDYVINKIKRQIVI</sequence>
<dbReference type="InterPro" id="IPR036078">
    <property type="entry name" value="Spo11/TopoVI_A_sf"/>
</dbReference>
<dbReference type="GO" id="GO:0003918">
    <property type="term" value="F:DNA topoisomerase type II (double strand cut, ATP-hydrolyzing) activity"/>
    <property type="evidence" value="ECO:0007669"/>
    <property type="project" value="UniProtKB-UniRule"/>
</dbReference>
<evidence type="ECO:0000256" key="8">
    <source>
        <dbReference type="ARBA" id="ARBA00023125"/>
    </source>
</evidence>
<feature type="active site" description="O-(5'-phospho-DNA)-tyrosine intermediate" evidence="10">
    <location>
        <position position="97"/>
    </location>
</feature>
<dbReference type="PANTHER" id="PTHR10848">
    <property type="entry name" value="MEIOTIC RECOMBINATION PROTEIN SPO11"/>
    <property type="match status" value="1"/>
</dbReference>
<dbReference type="InterPro" id="IPR034136">
    <property type="entry name" value="TOPRIM_Topo6A/Spo11"/>
</dbReference>
<dbReference type="GO" id="GO:0003677">
    <property type="term" value="F:DNA binding"/>
    <property type="evidence" value="ECO:0007669"/>
    <property type="project" value="UniProtKB-UniRule"/>
</dbReference>
<evidence type="ECO:0000259" key="11">
    <source>
        <dbReference type="Pfam" id="PF04406"/>
    </source>
</evidence>
<keyword evidence="7 10" id="KW-0799">Topoisomerase</keyword>
<dbReference type="Pfam" id="PF21180">
    <property type="entry name" value="TOP6A-Spo11_Toprim"/>
    <property type="match status" value="1"/>
</dbReference>
<evidence type="ECO:0000256" key="7">
    <source>
        <dbReference type="ARBA" id="ARBA00023029"/>
    </source>
</evidence>
<evidence type="ECO:0000256" key="1">
    <source>
        <dbReference type="ARBA" id="ARBA00000185"/>
    </source>
</evidence>
<dbReference type="GO" id="GO:0005524">
    <property type="term" value="F:ATP binding"/>
    <property type="evidence" value="ECO:0007669"/>
    <property type="project" value="InterPro"/>
</dbReference>
<dbReference type="EC" id="5.6.2.2" evidence="4"/>
<dbReference type="VEuPathDB" id="VectorBase:GBRI034623"/>
<evidence type="ECO:0000259" key="12">
    <source>
        <dbReference type="Pfam" id="PF21180"/>
    </source>
</evidence>
<dbReference type="PROSITE" id="PS52041">
    <property type="entry name" value="TOPO_IIB"/>
    <property type="match status" value="1"/>
</dbReference>
<keyword evidence="5" id="KW-0479">Metal-binding</keyword>
<accession>A0A1A9WW38</accession>
<dbReference type="PRINTS" id="PR01550">
    <property type="entry name" value="TOP6AFAMILY"/>
</dbReference>
<dbReference type="InterPro" id="IPR002815">
    <property type="entry name" value="Spo11/TopoVI_A"/>
</dbReference>
<dbReference type="Gene3D" id="3.40.1360.10">
    <property type="match status" value="1"/>
</dbReference>
<keyword evidence="6" id="KW-0460">Magnesium</keyword>
<evidence type="ECO:0000256" key="9">
    <source>
        <dbReference type="ARBA" id="ARBA00023235"/>
    </source>
</evidence>